<accession>A0A8X6YX44</accession>
<gene>
    <name evidence="1" type="ORF">TNIN_434841</name>
</gene>
<comment type="caution">
    <text evidence="1">The sequence shown here is derived from an EMBL/GenBank/DDBJ whole genome shotgun (WGS) entry which is preliminary data.</text>
</comment>
<name>A0A8X6YX44_9ARAC</name>
<sequence length="93" mass="10503">MRIKGSTEGAELGKWTVADRVDLLGKVIPRRAIEDKLSKLVKHLSNLMGKVHALVVWREITVIKKNFVPGISVLKGFHDLFEKGFLVQRLNVL</sequence>
<proteinExistence type="predicted"/>
<keyword evidence="2" id="KW-1185">Reference proteome</keyword>
<reference evidence="1" key="1">
    <citation type="submission" date="2020-08" db="EMBL/GenBank/DDBJ databases">
        <title>Multicomponent nature underlies the extraordinary mechanical properties of spider dragline silk.</title>
        <authorList>
            <person name="Kono N."/>
            <person name="Nakamura H."/>
            <person name="Mori M."/>
            <person name="Yoshida Y."/>
            <person name="Ohtoshi R."/>
            <person name="Malay A.D."/>
            <person name="Moran D.A.P."/>
            <person name="Tomita M."/>
            <person name="Numata K."/>
            <person name="Arakawa K."/>
        </authorList>
    </citation>
    <scope>NUCLEOTIDE SEQUENCE</scope>
</reference>
<dbReference type="Proteomes" id="UP000886998">
    <property type="component" value="Unassembled WGS sequence"/>
</dbReference>
<evidence type="ECO:0000313" key="1">
    <source>
        <dbReference type="EMBL" id="GFY78915.1"/>
    </source>
</evidence>
<dbReference type="EMBL" id="BMAV01023278">
    <property type="protein sequence ID" value="GFY78915.1"/>
    <property type="molecule type" value="Genomic_DNA"/>
</dbReference>
<evidence type="ECO:0000313" key="2">
    <source>
        <dbReference type="Proteomes" id="UP000886998"/>
    </source>
</evidence>
<protein>
    <submittedName>
        <fullName evidence="1">Uncharacterized protein</fullName>
    </submittedName>
</protein>
<dbReference type="AlphaFoldDB" id="A0A8X6YX44"/>
<organism evidence="1 2">
    <name type="scientific">Trichonephila inaurata madagascariensis</name>
    <dbReference type="NCBI Taxonomy" id="2747483"/>
    <lineage>
        <taxon>Eukaryota</taxon>
        <taxon>Metazoa</taxon>
        <taxon>Ecdysozoa</taxon>
        <taxon>Arthropoda</taxon>
        <taxon>Chelicerata</taxon>
        <taxon>Arachnida</taxon>
        <taxon>Araneae</taxon>
        <taxon>Araneomorphae</taxon>
        <taxon>Entelegynae</taxon>
        <taxon>Araneoidea</taxon>
        <taxon>Nephilidae</taxon>
        <taxon>Trichonephila</taxon>
        <taxon>Trichonephila inaurata</taxon>
    </lineage>
</organism>